<gene>
    <name evidence="1" type="ORF">TR105170</name>
</gene>
<name>A0A0X3PA04_SCHSO</name>
<evidence type="ECO:0000313" key="1">
    <source>
        <dbReference type="EMBL" id="JAP44912.1"/>
    </source>
</evidence>
<accession>A0A0X3PA04</accession>
<organism evidence="1">
    <name type="scientific">Schistocephalus solidus</name>
    <name type="common">Tapeworm</name>
    <dbReference type="NCBI Taxonomy" id="70667"/>
    <lineage>
        <taxon>Eukaryota</taxon>
        <taxon>Metazoa</taxon>
        <taxon>Spiralia</taxon>
        <taxon>Lophotrochozoa</taxon>
        <taxon>Platyhelminthes</taxon>
        <taxon>Cestoda</taxon>
        <taxon>Eucestoda</taxon>
        <taxon>Diphyllobothriidea</taxon>
        <taxon>Diphyllobothriidae</taxon>
        <taxon>Schistocephalus</taxon>
    </lineage>
</organism>
<dbReference type="EMBL" id="GEEE01018313">
    <property type="protein sequence ID" value="JAP44912.1"/>
    <property type="molecule type" value="Transcribed_RNA"/>
</dbReference>
<reference evidence="1" key="1">
    <citation type="submission" date="2016-01" db="EMBL/GenBank/DDBJ databases">
        <title>Reference transcriptome for the parasite Schistocephalus solidus: insights into the molecular evolution of parasitism.</title>
        <authorList>
            <person name="Hebert F.O."/>
            <person name="Grambauer S."/>
            <person name="Barber I."/>
            <person name="Landry C.R."/>
            <person name="Aubin-Horth N."/>
        </authorList>
    </citation>
    <scope>NUCLEOTIDE SEQUENCE</scope>
</reference>
<dbReference type="AlphaFoldDB" id="A0A0X3PA04"/>
<sequence>MVAKAVRRFMHAYDCCSKVETQGSTCSTKSFRSVLFHQSFSQFIWFDDTDTNISEFPTENNRLRRAHMDHWIDADKTAFFRCRRLVQQRLWEMQNVCRARNVEVIQRYARCNETKNFFGSSNRRIIIMVGNRKDRFTELGWYS</sequence>
<proteinExistence type="predicted"/>
<protein>
    <submittedName>
        <fullName evidence="1">Uncharacterized protein</fullName>
    </submittedName>
</protein>